<evidence type="ECO:0000256" key="3">
    <source>
        <dbReference type="RuleBase" id="RU004046"/>
    </source>
</evidence>
<evidence type="ECO:0000256" key="1">
    <source>
        <dbReference type="ARBA" id="ARBA00022679"/>
    </source>
</evidence>
<dbReference type="GO" id="GO:0005536">
    <property type="term" value="F:D-glucose binding"/>
    <property type="evidence" value="ECO:0007669"/>
    <property type="project" value="InterPro"/>
</dbReference>
<gene>
    <name evidence="4" type="ORF">COC42_01345</name>
</gene>
<evidence type="ECO:0008006" key="6">
    <source>
        <dbReference type="Google" id="ProtNLM"/>
    </source>
</evidence>
<dbReference type="InterPro" id="IPR050201">
    <property type="entry name" value="Bacterial_glucokinase"/>
</dbReference>
<dbReference type="AlphaFoldDB" id="A0A2A4B5S2"/>
<dbReference type="InterPro" id="IPR043129">
    <property type="entry name" value="ATPase_NBD"/>
</dbReference>
<dbReference type="GO" id="GO:0005829">
    <property type="term" value="C:cytosol"/>
    <property type="evidence" value="ECO:0007669"/>
    <property type="project" value="TreeGrafter"/>
</dbReference>
<name>A0A2A4B5S2_9SPHN</name>
<dbReference type="Proteomes" id="UP000218366">
    <property type="component" value="Unassembled WGS sequence"/>
</dbReference>
<keyword evidence="1" id="KW-0808">Transferase</keyword>
<keyword evidence="2" id="KW-0418">Kinase</keyword>
<comment type="caution">
    <text evidence="4">The sequence shown here is derived from an EMBL/GenBank/DDBJ whole genome shotgun (WGS) entry which is preliminary data.</text>
</comment>
<dbReference type="Pfam" id="PF02685">
    <property type="entry name" value="Glucokinase"/>
    <property type="match status" value="1"/>
</dbReference>
<comment type="similarity">
    <text evidence="3">Belongs to the bacterial glucokinase family.</text>
</comment>
<dbReference type="PANTHER" id="PTHR47690:SF1">
    <property type="entry name" value="GLUCOKINASE"/>
    <property type="match status" value="1"/>
</dbReference>
<dbReference type="CDD" id="cd24008">
    <property type="entry name" value="ASKHA_NBD_GLK"/>
    <property type="match status" value="1"/>
</dbReference>
<evidence type="ECO:0000256" key="2">
    <source>
        <dbReference type="ARBA" id="ARBA00022777"/>
    </source>
</evidence>
<reference evidence="4 5" key="1">
    <citation type="submission" date="2017-09" db="EMBL/GenBank/DDBJ databases">
        <title>Sphingomonas spermidinifaciens 9NM-10, whole genome shotgun sequence.</title>
        <authorList>
            <person name="Feng G."/>
            <person name="Zhu H."/>
        </authorList>
    </citation>
    <scope>NUCLEOTIDE SEQUENCE [LARGE SCALE GENOMIC DNA]</scope>
    <source>
        <strain evidence="4 5">9NM-10</strain>
    </source>
</reference>
<sequence length="317" mass="32177">MRMYEGTSAGARAIVGHVGRKGMRLALVDAGGRIAPGSTRFHEAATVTSISGAISGFQRELALPPGAIRSAFAVAGLVRGDAISVTRTRWFLSRSGLAAMLGHPPIILNDFEAEAWALAARDGAGALATTHCVAGATSGLGVAILRRDPARGITVIATEGGHAAFTPPDAELAAIVAALFPGRLSVGAEELISASGLVEVYTHLARTQGTAPRFTSPEAITAGADRDTVAEAACETIAAAFAAHLGNLVLCHGAWDGVIVAGGLGAALAPMFRRPRVTAAFAGTGRHARSIAQVPIRFDTVPQGELLGAAEALKAAA</sequence>
<keyword evidence="5" id="KW-1185">Reference proteome</keyword>
<dbReference type="OrthoDB" id="9800595at2"/>
<dbReference type="Gene3D" id="3.40.367.20">
    <property type="match status" value="1"/>
</dbReference>
<protein>
    <recommendedName>
        <fullName evidence="6">Glucokinase</fullName>
    </recommendedName>
</protein>
<evidence type="ECO:0000313" key="5">
    <source>
        <dbReference type="Proteomes" id="UP000218366"/>
    </source>
</evidence>
<dbReference type="GO" id="GO:0005524">
    <property type="term" value="F:ATP binding"/>
    <property type="evidence" value="ECO:0007669"/>
    <property type="project" value="InterPro"/>
</dbReference>
<dbReference type="GO" id="GO:0006096">
    <property type="term" value="P:glycolytic process"/>
    <property type="evidence" value="ECO:0007669"/>
    <property type="project" value="InterPro"/>
</dbReference>
<dbReference type="SUPFAM" id="SSF53067">
    <property type="entry name" value="Actin-like ATPase domain"/>
    <property type="match status" value="1"/>
</dbReference>
<organism evidence="4 5">
    <name type="scientific">Sphingomonas spermidinifaciens</name>
    <dbReference type="NCBI Taxonomy" id="1141889"/>
    <lineage>
        <taxon>Bacteria</taxon>
        <taxon>Pseudomonadati</taxon>
        <taxon>Pseudomonadota</taxon>
        <taxon>Alphaproteobacteria</taxon>
        <taxon>Sphingomonadales</taxon>
        <taxon>Sphingomonadaceae</taxon>
        <taxon>Sphingomonas</taxon>
    </lineage>
</organism>
<dbReference type="EMBL" id="NWMW01000001">
    <property type="protein sequence ID" value="PCD03098.1"/>
    <property type="molecule type" value="Genomic_DNA"/>
</dbReference>
<accession>A0A2A4B5S2</accession>
<dbReference type="InterPro" id="IPR003836">
    <property type="entry name" value="Glucokinase"/>
</dbReference>
<dbReference type="PANTHER" id="PTHR47690">
    <property type="entry name" value="GLUCOKINASE"/>
    <property type="match status" value="1"/>
</dbReference>
<proteinExistence type="inferred from homology"/>
<dbReference type="Gene3D" id="3.30.420.40">
    <property type="match status" value="1"/>
</dbReference>
<evidence type="ECO:0000313" key="4">
    <source>
        <dbReference type="EMBL" id="PCD03098.1"/>
    </source>
</evidence>
<dbReference type="GO" id="GO:0004340">
    <property type="term" value="F:glucokinase activity"/>
    <property type="evidence" value="ECO:0007669"/>
    <property type="project" value="InterPro"/>
</dbReference>